<sequence length="62" mass="7143">VNVATHQALYNDIKGIMLIFRLCCDTEASSKFLLFYSSVLQHNDQYRVRTPSNGLLHTHKAY</sequence>
<reference evidence="1 2" key="1">
    <citation type="journal article" date="2021" name="Plant Biotechnol. J.">
        <title>Multi-omics assisted identification of the key and species-specific regulatory components of drought-tolerant mechanisms in Gossypium stocksii.</title>
        <authorList>
            <person name="Yu D."/>
            <person name="Ke L."/>
            <person name="Zhang D."/>
            <person name="Wu Y."/>
            <person name="Sun Y."/>
            <person name="Mei J."/>
            <person name="Sun J."/>
            <person name="Sun Y."/>
        </authorList>
    </citation>
    <scope>NUCLEOTIDE SEQUENCE [LARGE SCALE GENOMIC DNA]</scope>
    <source>
        <strain evidence="2">cv. E1</strain>
        <tissue evidence="1">Leaf</tissue>
    </source>
</reference>
<dbReference type="AlphaFoldDB" id="A0A9D3ZXK5"/>
<accession>A0A9D3ZXK5</accession>
<dbReference type="EMBL" id="JAIQCV010000008">
    <property type="protein sequence ID" value="KAH1073021.1"/>
    <property type="molecule type" value="Genomic_DNA"/>
</dbReference>
<evidence type="ECO:0000313" key="2">
    <source>
        <dbReference type="Proteomes" id="UP000828251"/>
    </source>
</evidence>
<proteinExistence type="predicted"/>
<name>A0A9D3ZXK5_9ROSI</name>
<feature type="non-terminal residue" evidence="1">
    <location>
        <position position="1"/>
    </location>
</feature>
<protein>
    <submittedName>
        <fullName evidence="1">Uncharacterized protein</fullName>
    </submittedName>
</protein>
<gene>
    <name evidence="1" type="ORF">J1N35_025349</name>
</gene>
<comment type="caution">
    <text evidence="1">The sequence shown here is derived from an EMBL/GenBank/DDBJ whole genome shotgun (WGS) entry which is preliminary data.</text>
</comment>
<keyword evidence="2" id="KW-1185">Reference proteome</keyword>
<evidence type="ECO:0000313" key="1">
    <source>
        <dbReference type="EMBL" id="KAH1073021.1"/>
    </source>
</evidence>
<dbReference type="Proteomes" id="UP000828251">
    <property type="component" value="Unassembled WGS sequence"/>
</dbReference>
<organism evidence="1 2">
    <name type="scientific">Gossypium stocksii</name>
    <dbReference type="NCBI Taxonomy" id="47602"/>
    <lineage>
        <taxon>Eukaryota</taxon>
        <taxon>Viridiplantae</taxon>
        <taxon>Streptophyta</taxon>
        <taxon>Embryophyta</taxon>
        <taxon>Tracheophyta</taxon>
        <taxon>Spermatophyta</taxon>
        <taxon>Magnoliopsida</taxon>
        <taxon>eudicotyledons</taxon>
        <taxon>Gunneridae</taxon>
        <taxon>Pentapetalae</taxon>
        <taxon>rosids</taxon>
        <taxon>malvids</taxon>
        <taxon>Malvales</taxon>
        <taxon>Malvaceae</taxon>
        <taxon>Malvoideae</taxon>
        <taxon>Gossypium</taxon>
    </lineage>
</organism>